<comment type="caution">
    <text evidence="4">The sequence shown here is derived from an EMBL/GenBank/DDBJ whole genome shotgun (WGS) entry which is preliminary data.</text>
</comment>
<dbReference type="PANTHER" id="PTHR22844:SF370">
    <property type="entry name" value="OS12G0594000 PROTEIN"/>
    <property type="match status" value="1"/>
</dbReference>
<sequence length="484" mass="53419">MRNDKGGSGTMIMEQRSSRPNLGTLFKRSEPCLFSFNNNVDFGIEDELPNRRSSASMASPRYSNSTTTSGDASPYIMSPWIEASPYTKSPWITASVLDTDFGQNGLIASIVREEGHIYSLAASGDLLYTGSDSKNIRVWKNLEELSGFKSKSGLVKAIIILGGRVFTGHQDGKIRVWKVSTTNPGVHKRLGTLPTFKDVIKSSVKAKNYVEVRRNRSVLRIKHFDAVSCLSLNEEIGLLYSGSWDKTLKVWKLSNSKCLESIDAHDDAINSVVAGFDSLVFTGSADGTVKVWKRELQGKGTKHFPVQLLLKQENAVTALAVNQQSGVLYCGSSDGLVNFWERETHLSHGGILRGHKMAVLCLATSGNLVFSGSADRSVCVWRWEEGGAHTCLSVLTGHTGPVKCLAVEEDDRTSTKTESKWIVYSGSLDKSVKVWRVSEHAQYTTEIKQGYLNGYHQVDDDMAMGKRQSEGLPTFFSPERQTLR</sequence>
<evidence type="ECO:0000313" key="5">
    <source>
        <dbReference type="Proteomes" id="UP001165190"/>
    </source>
</evidence>
<feature type="repeat" description="WD" evidence="3">
    <location>
        <begin position="220"/>
        <end position="261"/>
    </location>
</feature>
<feature type="repeat" description="WD" evidence="3">
    <location>
        <begin position="352"/>
        <end position="381"/>
    </location>
</feature>
<accession>A0A9W7LRR9</accession>
<proteinExistence type="predicted"/>
<keyword evidence="5" id="KW-1185">Reference proteome</keyword>
<dbReference type="Proteomes" id="UP001165190">
    <property type="component" value="Unassembled WGS sequence"/>
</dbReference>
<keyword evidence="1 3" id="KW-0853">WD repeat</keyword>
<dbReference type="PROSITE" id="PS50294">
    <property type="entry name" value="WD_REPEATS_REGION"/>
    <property type="match status" value="2"/>
</dbReference>
<protein>
    <submittedName>
        <fullName evidence="4">JINGUBANG, ROP1 enhancer 4</fullName>
    </submittedName>
</protein>
<feature type="repeat" description="WD" evidence="3">
    <location>
        <begin position="262"/>
        <end position="293"/>
    </location>
</feature>
<dbReference type="Pfam" id="PF00400">
    <property type="entry name" value="WD40"/>
    <property type="match status" value="6"/>
</dbReference>
<dbReference type="Gene3D" id="2.130.10.10">
    <property type="entry name" value="YVTN repeat-like/Quinoprotein amine dehydrogenase"/>
    <property type="match status" value="3"/>
</dbReference>
<dbReference type="InterPro" id="IPR045182">
    <property type="entry name" value="JINGUBANG-like"/>
</dbReference>
<dbReference type="PANTHER" id="PTHR22844">
    <property type="entry name" value="F-BOX AND WD40 DOMAIN PROTEIN"/>
    <property type="match status" value="1"/>
</dbReference>
<evidence type="ECO:0000256" key="3">
    <source>
        <dbReference type="PROSITE-ProRule" id="PRU00221"/>
    </source>
</evidence>
<dbReference type="InterPro" id="IPR001680">
    <property type="entry name" value="WD40_rpt"/>
</dbReference>
<dbReference type="FunFam" id="2.130.10.10:FF:000775">
    <property type="entry name" value="BnaA09g28200D protein"/>
    <property type="match status" value="1"/>
</dbReference>
<dbReference type="CDD" id="cd00200">
    <property type="entry name" value="WD40"/>
    <property type="match status" value="1"/>
</dbReference>
<dbReference type="InterPro" id="IPR036322">
    <property type="entry name" value="WD40_repeat_dom_sf"/>
</dbReference>
<feature type="repeat" description="WD" evidence="3">
    <location>
        <begin position="309"/>
        <end position="341"/>
    </location>
</feature>
<gene>
    <name evidence="4" type="ORF">HRI_001108100</name>
</gene>
<evidence type="ECO:0000313" key="4">
    <source>
        <dbReference type="EMBL" id="GMI74388.1"/>
    </source>
</evidence>
<dbReference type="EMBL" id="BSYR01000011">
    <property type="protein sequence ID" value="GMI74388.1"/>
    <property type="molecule type" value="Genomic_DNA"/>
</dbReference>
<evidence type="ECO:0000256" key="2">
    <source>
        <dbReference type="ARBA" id="ARBA00022737"/>
    </source>
</evidence>
<dbReference type="SMART" id="SM00320">
    <property type="entry name" value="WD40"/>
    <property type="match status" value="7"/>
</dbReference>
<dbReference type="PRINTS" id="PR00320">
    <property type="entry name" value="GPROTEINBRPT"/>
</dbReference>
<organism evidence="4 5">
    <name type="scientific">Hibiscus trionum</name>
    <name type="common">Flower of an hour</name>
    <dbReference type="NCBI Taxonomy" id="183268"/>
    <lineage>
        <taxon>Eukaryota</taxon>
        <taxon>Viridiplantae</taxon>
        <taxon>Streptophyta</taxon>
        <taxon>Embryophyta</taxon>
        <taxon>Tracheophyta</taxon>
        <taxon>Spermatophyta</taxon>
        <taxon>Magnoliopsida</taxon>
        <taxon>eudicotyledons</taxon>
        <taxon>Gunneridae</taxon>
        <taxon>Pentapetalae</taxon>
        <taxon>rosids</taxon>
        <taxon>malvids</taxon>
        <taxon>Malvales</taxon>
        <taxon>Malvaceae</taxon>
        <taxon>Malvoideae</taxon>
        <taxon>Hibiscus</taxon>
    </lineage>
</organism>
<dbReference type="SUPFAM" id="SSF50978">
    <property type="entry name" value="WD40 repeat-like"/>
    <property type="match status" value="1"/>
</dbReference>
<feature type="repeat" description="WD" evidence="3">
    <location>
        <begin position="395"/>
        <end position="445"/>
    </location>
</feature>
<dbReference type="InterPro" id="IPR020472">
    <property type="entry name" value="WD40_PAC1"/>
</dbReference>
<dbReference type="OrthoDB" id="674604at2759"/>
<evidence type="ECO:0000256" key="1">
    <source>
        <dbReference type="ARBA" id="ARBA00022574"/>
    </source>
</evidence>
<dbReference type="InterPro" id="IPR015943">
    <property type="entry name" value="WD40/YVTN_repeat-like_dom_sf"/>
</dbReference>
<reference evidence="4" key="1">
    <citation type="submission" date="2023-05" db="EMBL/GenBank/DDBJ databases">
        <title>Genome and transcriptome analyses reveal genes involved in the formation of fine ridges on petal epidermal cells in Hibiscus trionum.</title>
        <authorList>
            <person name="Koshimizu S."/>
            <person name="Masuda S."/>
            <person name="Ishii T."/>
            <person name="Shirasu K."/>
            <person name="Hoshino A."/>
            <person name="Arita M."/>
        </authorList>
    </citation>
    <scope>NUCLEOTIDE SEQUENCE</scope>
    <source>
        <strain evidence="4">Hamamatsu line</strain>
    </source>
</reference>
<dbReference type="AlphaFoldDB" id="A0A9W7LRR9"/>
<dbReference type="PROSITE" id="PS50082">
    <property type="entry name" value="WD_REPEATS_2"/>
    <property type="match status" value="5"/>
</dbReference>
<name>A0A9W7LRR9_HIBTR</name>
<keyword evidence="2" id="KW-0677">Repeat</keyword>